<evidence type="ECO:0000313" key="3">
    <source>
        <dbReference type="Proteomes" id="UP001250181"/>
    </source>
</evidence>
<keyword evidence="1" id="KW-1133">Transmembrane helix</keyword>
<feature type="transmembrane region" description="Helical" evidence="1">
    <location>
        <begin position="86"/>
        <end position="110"/>
    </location>
</feature>
<evidence type="ECO:0000256" key="1">
    <source>
        <dbReference type="SAM" id="Phobius"/>
    </source>
</evidence>
<gene>
    <name evidence="2" type="ORF">RND61_27205</name>
</gene>
<evidence type="ECO:0000313" key="2">
    <source>
        <dbReference type="EMBL" id="MDT9685726.1"/>
    </source>
</evidence>
<feature type="transmembrane region" description="Helical" evidence="1">
    <location>
        <begin position="41"/>
        <end position="66"/>
    </location>
</feature>
<reference evidence="2 3" key="1">
    <citation type="submission" date="2023-09" db="EMBL/GenBank/DDBJ databases">
        <title>Streptomyces sp. nov.: A antagonism against Alternaria gaisen Producing Streptochlin, Isolated from Tamarix root soil.</title>
        <authorList>
            <person name="Chen Y."/>
        </authorList>
    </citation>
    <scope>NUCLEOTIDE SEQUENCE [LARGE SCALE GENOMIC DNA]</scope>
    <source>
        <strain evidence="2 3">TRM76323</strain>
    </source>
</reference>
<proteinExistence type="predicted"/>
<sequence length="118" mass="12421">MTQTDPARRRGKAPLVAAGYTGLVAAFALAYGVAGSPEGWGGFLALVAFPGSTLVVVAFITAHLLFSSPGEVDLSDETAGPFDPLVQYAGGALVNVLLAWGVFAFVRHFVREARRSRR</sequence>
<evidence type="ECO:0008006" key="4">
    <source>
        <dbReference type="Google" id="ProtNLM"/>
    </source>
</evidence>
<dbReference type="RefSeq" id="WP_315880765.1">
    <property type="nucleotide sequence ID" value="NZ_JAWCTQ010000046.1"/>
</dbReference>
<dbReference type="Proteomes" id="UP001250181">
    <property type="component" value="Unassembled WGS sequence"/>
</dbReference>
<organism evidence="2 3">
    <name type="scientific">Streptomyces tamarix</name>
    <dbReference type="NCBI Taxonomy" id="3078565"/>
    <lineage>
        <taxon>Bacteria</taxon>
        <taxon>Bacillati</taxon>
        <taxon>Actinomycetota</taxon>
        <taxon>Actinomycetes</taxon>
        <taxon>Kitasatosporales</taxon>
        <taxon>Streptomycetaceae</taxon>
        <taxon>Streptomyces</taxon>
    </lineage>
</organism>
<comment type="caution">
    <text evidence="2">The sequence shown here is derived from an EMBL/GenBank/DDBJ whole genome shotgun (WGS) entry which is preliminary data.</text>
</comment>
<keyword evidence="3" id="KW-1185">Reference proteome</keyword>
<feature type="transmembrane region" description="Helical" evidence="1">
    <location>
        <begin position="15"/>
        <end position="34"/>
    </location>
</feature>
<keyword evidence="1" id="KW-0472">Membrane</keyword>
<keyword evidence="1" id="KW-0812">Transmembrane</keyword>
<protein>
    <recommendedName>
        <fullName evidence="4">Integral membrane protein</fullName>
    </recommendedName>
</protein>
<accession>A0ABU3QSF9</accession>
<dbReference type="EMBL" id="JAWCTQ010000046">
    <property type="protein sequence ID" value="MDT9685726.1"/>
    <property type="molecule type" value="Genomic_DNA"/>
</dbReference>
<name>A0ABU3QSF9_9ACTN</name>